<protein>
    <submittedName>
        <fullName evidence="1">Uncharacterized protein</fullName>
    </submittedName>
</protein>
<dbReference type="EMBL" id="JAHLJV010000009">
    <property type="protein sequence ID" value="KAK1597151.1"/>
    <property type="molecule type" value="Genomic_DNA"/>
</dbReference>
<dbReference type="GeneID" id="85441231"/>
<dbReference type="RefSeq" id="XP_060417965.1">
    <property type="nucleotide sequence ID" value="XM_060556991.1"/>
</dbReference>
<name>A0AAD8Q735_9PEZI</name>
<dbReference type="Proteomes" id="UP001230504">
    <property type="component" value="Unassembled WGS sequence"/>
</dbReference>
<proteinExistence type="predicted"/>
<dbReference type="AlphaFoldDB" id="A0AAD8Q735"/>
<evidence type="ECO:0000313" key="2">
    <source>
        <dbReference type="Proteomes" id="UP001230504"/>
    </source>
</evidence>
<reference evidence="1" key="1">
    <citation type="submission" date="2021-06" db="EMBL/GenBank/DDBJ databases">
        <title>Comparative genomics, transcriptomics and evolutionary studies reveal genomic signatures of adaptation to plant cell wall in hemibiotrophic fungi.</title>
        <authorList>
            <consortium name="DOE Joint Genome Institute"/>
            <person name="Baroncelli R."/>
            <person name="Diaz J.F."/>
            <person name="Benocci T."/>
            <person name="Peng M."/>
            <person name="Battaglia E."/>
            <person name="Haridas S."/>
            <person name="Andreopoulos W."/>
            <person name="Labutti K."/>
            <person name="Pangilinan J."/>
            <person name="Floch G.L."/>
            <person name="Makela M.R."/>
            <person name="Henrissat B."/>
            <person name="Grigoriev I.V."/>
            <person name="Crouch J.A."/>
            <person name="De Vries R.P."/>
            <person name="Sukno S.A."/>
            <person name="Thon M.R."/>
        </authorList>
    </citation>
    <scope>NUCLEOTIDE SEQUENCE</scope>
    <source>
        <strain evidence="1">CBS 125086</strain>
    </source>
</reference>
<gene>
    <name evidence="1" type="ORF">LY79DRAFT_542320</name>
</gene>
<sequence>MGYGSSVTQTLMRSFVNLSDLTDLPTQPPSRLLYSKQIVEYMLKSSSSMSAGLMRFRKP</sequence>
<evidence type="ECO:0000313" key="1">
    <source>
        <dbReference type="EMBL" id="KAK1597151.1"/>
    </source>
</evidence>
<organism evidence="1 2">
    <name type="scientific">Colletotrichum navitas</name>
    <dbReference type="NCBI Taxonomy" id="681940"/>
    <lineage>
        <taxon>Eukaryota</taxon>
        <taxon>Fungi</taxon>
        <taxon>Dikarya</taxon>
        <taxon>Ascomycota</taxon>
        <taxon>Pezizomycotina</taxon>
        <taxon>Sordariomycetes</taxon>
        <taxon>Hypocreomycetidae</taxon>
        <taxon>Glomerellales</taxon>
        <taxon>Glomerellaceae</taxon>
        <taxon>Colletotrichum</taxon>
        <taxon>Colletotrichum graminicola species complex</taxon>
    </lineage>
</organism>
<comment type="caution">
    <text evidence="1">The sequence shown here is derived from an EMBL/GenBank/DDBJ whole genome shotgun (WGS) entry which is preliminary data.</text>
</comment>
<accession>A0AAD8Q735</accession>
<keyword evidence="2" id="KW-1185">Reference proteome</keyword>